<dbReference type="Pfam" id="PF19036">
    <property type="entry name" value="Fuz_longin_1"/>
    <property type="match status" value="1"/>
</dbReference>
<dbReference type="Proteomes" id="UP000076420">
    <property type="component" value="Unassembled WGS sequence"/>
</dbReference>
<accession>A0A2C9KJ92</accession>
<dbReference type="EnsemblMetazoa" id="BGLB020283-RA">
    <property type="protein sequence ID" value="BGLB020283-PA"/>
    <property type="gene ID" value="BGLB020283"/>
</dbReference>
<dbReference type="InterPro" id="IPR026069">
    <property type="entry name" value="Fuzzy"/>
</dbReference>
<reference evidence="2" key="1">
    <citation type="submission" date="2020-05" db="UniProtKB">
        <authorList>
            <consortium name="EnsemblMetazoa"/>
        </authorList>
    </citation>
    <scope>IDENTIFICATION</scope>
    <source>
        <strain evidence="2">BB02</strain>
    </source>
</reference>
<dbReference type="VEuPathDB" id="VectorBase:BGLB020283"/>
<protein>
    <recommendedName>
        <fullName evidence="1">FUZ/MON1/HPS1 first Longin domain-containing protein</fullName>
    </recommendedName>
</protein>
<name>A0A2C9KJ92_BIOGL</name>
<dbReference type="PANTHER" id="PTHR13559">
    <property type="entry name" value="INTRACELLULAR TRAFFIC PROTEIN-RELATED"/>
    <property type="match status" value="1"/>
</dbReference>
<organism evidence="2 3">
    <name type="scientific">Biomphalaria glabrata</name>
    <name type="common">Bloodfluke planorb</name>
    <name type="synonym">Freshwater snail</name>
    <dbReference type="NCBI Taxonomy" id="6526"/>
    <lineage>
        <taxon>Eukaryota</taxon>
        <taxon>Metazoa</taxon>
        <taxon>Spiralia</taxon>
        <taxon>Lophotrochozoa</taxon>
        <taxon>Mollusca</taxon>
        <taxon>Gastropoda</taxon>
        <taxon>Heterobranchia</taxon>
        <taxon>Euthyneura</taxon>
        <taxon>Panpulmonata</taxon>
        <taxon>Hygrophila</taxon>
        <taxon>Lymnaeoidea</taxon>
        <taxon>Planorbidae</taxon>
        <taxon>Biomphalaria</taxon>
    </lineage>
</organism>
<gene>
    <name evidence="2" type="primary">106059864</name>
</gene>
<dbReference type="GO" id="GO:1905515">
    <property type="term" value="P:non-motile cilium assembly"/>
    <property type="evidence" value="ECO:0007669"/>
    <property type="project" value="TreeGrafter"/>
</dbReference>
<sequence>MAAYIICLTSGSGLPVFTRSVGNVKPLPFPVIGSLNAVHMFSANHDATLQSTTTDDARIVWREFHNSLVLIAVMGRDGASDDAHMGKLLDNVFHAMVLLYGLDDLVNIKNVERFKKEIRVRDHSFMTFTFRDSRR</sequence>
<dbReference type="AlphaFoldDB" id="A0A2C9KJ92"/>
<evidence type="ECO:0000313" key="3">
    <source>
        <dbReference type="Proteomes" id="UP000076420"/>
    </source>
</evidence>
<dbReference type="PANTHER" id="PTHR13559:SF1">
    <property type="entry name" value="PROTEIN FUZZY HOMOLOG"/>
    <property type="match status" value="1"/>
</dbReference>
<evidence type="ECO:0000259" key="1">
    <source>
        <dbReference type="Pfam" id="PF19036"/>
    </source>
</evidence>
<dbReference type="GO" id="GO:0016192">
    <property type="term" value="P:vesicle-mediated transport"/>
    <property type="evidence" value="ECO:0007669"/>
    <property type="project" value="InterPro"/>
</dbReference>
<proteinExistence type="predicted"/>
<dbReference type="VEuPathDB" id="VectorBase:BGLAX_046320"/>
<dbReference type="InterPro" id="IPR043972">
    <property type="entry name" value="FUZ/MON1/HPS1_longin_1"/>
</dbReference>
<dbReference type="KEGG" id="bgt:106059864"/>
<evidence type="ECO:0000313" key="2">
    <source>
        <dbReference type="EnsemblMetazoa" id="BGLB020283-PA"/>
    </source>
</evidence>
<dbReference type="STRING" id="6526.A0A2C9KJ92"/>
<feature type="domain" description="FUZ/MON1/HPS1 first Longin" evidence="1">
    <location>
        <begin position="4"/>
        <end position="119"/>
    </location>
</feature>